<reference evidence="8" key="1">
    <citation type="submission" date="2020-12" db="EMBL/GenBank/DDBJ databases">
        <title>Snuella sp. nov., isolated from sediment in Incheon.</title>
        <authorList>
            <person name="Kim W."/>
        </authorList>
    </citation>
    <scope>NUCLEOTIDE SEQUENCE</scope>
    <source>
        <strain evidence="8">CAU 1569</strain>
    </source>
</reference>
<evidence type="ECO:0000313" key="9">
    <source>
        <dbReference type="Proteomes" id="UP000610931"/>
    </source>
</evidence>
<comment type="caution">
    <text evidence="8">The sequence shown here is derived from an EMBL/GenBank/DDBJ whole genome shotgun (WGS) entry which is preliminary data.</text>
</comment>
<evidence type="ECO:0000256" key="4">
    <source>
        <dbReference type="ARBA" id="ARBA00022989"/>
    </source>
</evidence>
<evidence type="ECO:0000256" key="1">
    <source>
        <dbReference type="ARBA" id="ARBA00004651"/>
    </source>
</evidence>
<feature type="domain" description="Cardiolipin synthase N-terminal" evidence="7">
    <location>
        <begin position="23"/>
        <end position="62"/>
    </location>
</feature>
<proteinExistence type="predicted"/>
<keyword evidence="4 6" id="KW-1133">Transmembrane helix</keyword>
<evidence type="ECO:0000256" key="5">
    <source>
        <dbReference type="ARBA" id="ARBA00023136"/>
    </source>
</evidence>
<protein>
    <submittedName>
        <fullName evidence="8">PLDc_N domain-containing protein</fullName>
    </submittedName>
</protein>
<keyword evidence="5 6" id="KW-0472">Membrane</keyword>
<evidence type="ECO:0000256" key="6">
    <source>
        <dbReference type="SAM" id="Phobius"/>
    </source>
</evidence>
<keyword evidence="3 6" id="KW-0812">Transmembrane</keyword>
<dbReference type="Pfam" id="PF13396">
    <property type="entry name" value="PLDc_N"/>
    <property type="match status" value="1"/>
</dbReference>
<gene>
    <name evidence="8" type="ORF">JF259_03590</name>
</gene>
<evidence type="ECO:0000256" key="2">
    <source>
        <dbReference type="ARBA" id="ARBA00022475"/>
    </source>
</evidence>
<keyword evidence="2" id="KW-1003">Cell membrane</keyword>
<dbReference type="RefSeq" id="WP_199113451.1">
    <property type="nucleotide sequence ID" value="NZ_JAELVQ010000003.1"/>
</dbReference>
<evidence type="ECO:0000259" key="7">
    <source>
        <dbReference type="Pfam" id="PF13396"/>
    </source>
</evidence>
<evidence type="ECO:0000256" key="3">
    <source>
        <dbReference type="ARBA" id="ARBA00022692"/>
    </source>
</evidence>
<dbReference type="Proteomes" id="UP000610931">
    <property type="component" value="Unassembled WGS sequence"/>
</dbReference>
<accession>A0A8J7IME5</accession>
<dbReference type="GO" id="GO:0005886">
    <property type="term" value="C:plasma membrane"/>
    <property type="evidence" value="ECO:0007669"/>
    <property type="project" value="UniProtKB-SubCell"/>
</dbReference>
<dbReference type="AlphaFoldDB" id="A0A8J7IME5"/>
<dbReference type="EMBL" id="JAELVQ010000003">
    <property type="protein sequence ID" value="MBJ6367167.1"/>
    <property type="molecule type" value="Genomic_DNA"/>
</dbReference>
<comment type="subcellular location">
    <subcellularLocation>
        <location evidence="1">Cell membrane</location>
        <topology evidence="1">Multi-pass membrane protein</topology>
    </subcellularLocation>
</comment>
<evidence type="ECO:0000313" key="8">
    <source>
        <dbReference type="EMBL" id="MBJ6367167.1"/>
    </source>
</evidence>
<feature type="transmembrane region" description="Helical" evidence="6">
    <location>
        <begin position="41"/>
        <end position="60"/>
    </location>
</feature>
<name>A0A8J7IME5_9FLAO</name>
<sequence length="73" mass="8186">MNYFLAIGPFQLILALLVFMPTTIALIDILRNEFSGNNKIVWLLVVLLGNFLGALLYFIIGRKQKLSATNKTS</sequence>
<organism evidence="8 9">
    <name type="scientific">Snuella sedimenti</name>
    <dbReference type="NCBI Taxonomy" id="2798802"/>
    <lineage>
        <taxon>Bacteria</taxon>
        <taxon>Pseudomonadati</taxon>
        <taxon>Bacteroidota</taxon>
        <taxon>Flavobacteriia</taxon>
        <taxon>Flavobacteriales</taxon>
        <taxon>Flavobacteriaceae</taxon>
        <taxon>Snuella</taxon>
    </lineage>
</organism>
<keyword evidence="9" id="KW-1185">Reference proteome</keyword>
<dbReference type="InterPro" id="IPR027379">
    <property type="entry name" value="CLS_N"/>
</dbReference>